<dbReference type="NCBIfam" id="TIGR00857">
    <property type="entry name" value="pyrC_multi"/>
    <property type="match status" value="1"/>
</dbReference>
<dbReference type="PANTHER" id="PTHR43668:SF2">
    <property type="entry name" value="ALLANTOINASE"/>
    <property type="match status" value="1"/>
</dbReference>
<dbReference type="OrthoDB" id="9765462at2"/>
<reference evidence="3 4" key="1">
    <citation type="submission" date="2018-11" db="EMBL/GenBank/DDBJ databases">
        <title>Draft genome sequence of Ferruginibacter sp. BO-59.</title>
        <authorList>
            <person name="Im W.T."/>
        </authorList>
    </citation>
    <scope>NUCLEOTIDE SEQUENCE [LARGE SCALE GENOMIC DNA]</scope>
    <source>
        <strain evidence="3 4">BO-59</strain>
    </source>
</reference>
<gene>
    <name evidence="3" type="ORF">EFY79_13320</name>
</gene>
<dbReference type="InterPro" id="IPR004722">
    <property type="entry name" value="DHOase"/>
</dbReference>
<sequence length="418" mass="46235">MKVLIKNATILSPSSPFHGQTKNILIENGIISAISNEEAEADEIIDIPHLHISSGWMDCFANFCDPGQEFKETLESGANAAAAGGFTEVMLIPNTQPVVYNKSQVEYLVQKSKSLPVAVHPIGAITKNAEGRELSEMIDMFNTGAISFSDGTKPVQSSGILQKALEYILAIDATIIQLPDDKTIGTHGLMNEGETSVKLGLQGKPALSEELMIARDIELARYTGSKIHFTGISTKKSLQLIAAAKKEGLNVTCSVTPYHLFFCDEDINDYDTNLKVNPPLRGKRDRDALREGVKKGTIDFIASHHQPQDWDHKVCEFQNAEFGMETLECVFGVAEICGIPTETFIKMQTENIRKIFNQPLPLFKEEEKANISLFVPGDEFLFTESQIFSRSKNNSFVGKMLKGKVIGIFNKDRLFLNK</sequence>
<dbReference type="InterPro" id="IPR032466">
    <property type="entry name" value="Metal_Hydrolase"/>
</dbReference>
<name>A0A3M9NBP5_9BACT</name>
<dbReference type="GO" id="GO:0046872">
    <property type="term" value="F:metal ion binding"/>
    <property type="evidence" value="ECO:0007669"/>
    <property type="project" value="InterPro"/>
</dbReference>
<dbReference type="InterPro" id="IPR050138">
    <property type="entry name" value="DHOase/Allantoinase_Hydrolase"/>
</dbReference>
<dbReference type="EMBL" id="RJJR01000011">
    <property type="protein sequence ID" value="RNI35232.1"/>
    <property type="molecule type" value="Genomic_DNA"/>
</dbReference>
<dbReference type="GO" id="GO:0004038">
    <property type="term" value="F:allantoinase activity"/>
    <property type="evidence" value="ECO:0007669"/>
    <property type="project" value="TreeGrafter"/>
</dbReference>
<dbReference type="AlphaFoldDB" id="A0A3M9NBP5"/>
<dbReference type="SUPFAM" id="SSF51338">
    <property type="entry name" value="Composite domain of metallo-dependent hydrolases"/>
    <property type="match status" value="1"/>
</dbReference>
<dbReference type="GO" id="GO:0004151">
    <property type="term" value="F:dihydroorotase activity"/>
    <property type="evidence" value="ECO:0007669"/>
    <property type="project" value="InterPro"/>
</dbReference>
<proteinExistence type="predicted"/>
<accession>A0A3M9NBP5</accession>
<dbReference type="GO" id="GO:0006145">
    <property type="term" value="P:purine nucleobase catabolic process"/>
    <property type="evidence" value="ECO:0007669"/>
    <property type="project" value="TreeGrafter"/>
</dbReference>
<dbReference type="RefSeq" id="WP_123121219.1">
    <property type="nucleotide sequence ID" value="NZ_RJJR01000011.1"/>
</dbReference>
<evidence type="ECO:0000313" key="4">
    <source>
        <dbReference type="Proteomes" id="UP000267223"/>
    </source>
</evidence>
<dbReference type="GO" id="GO:0005737">
    <property type="term" value="C:cytoplasm"/>
    <property type="evidence" value="ECO:0007669"/>
    <property type="project" value="TreeGrafter"/>
</dbReference>
<comment type="caution">
    <text evidence="3">The sequence shown here is derived from an EMBL/GenBank/DDBJ whole genome shotgun (WGS) entry which is preliminary data.</text>
</comment>
<dbReference type="Proteomes" id="UP000267223">
    <property type="component" value="Unassembled WGS sequence"/>
</dbReference>
<keyword evidence="1" id="KW-0665">Pyrimidine biosynthesis</keyword>
<dbReference type="Pfam" id="PF12890">
    <property type="entry name" value="DHOase"/>
    <property type="match status" value="1"/>
</dbReference>
<protein>
    <submittedName>
        <fullName evidence="3">Dihydroorotase</fullName>
    </submittedName>
</protein>
<dbReference type="SUPFAM" id="SSF51556">
    <property type="entry name" value="Metallo-dependent hydrolases"/>
    <property type="match status" value="1"/>
</dbReference>
<dbReference type="GO" id="GO:0006221">
    <property type="term" value="P:pyrimidine nucleotide biosynthetic process"/>
    <property type="evidence" value="ECO:0007669"/>
    <property type="project" value="UniProtKB-KW"/>
</dbReference>
<dbReference type="PANTHER" id="PTHR43668">
    <property type="entry name" value="ALLANTOINASE"/>
    <property type="match status" value="1"/>
</dbReference>
<feature type="domain" description="Dihydroorotase catalytic" evidence="2">
    <location>
        <begin position="60"/>
        <end position="237"/>
    </location>
</feature>
<keyword evidence="4" id="KW-1185">Reference proteome</keyword>
<dbReference type="Gene3D" id="3.20.20.140">
    <property type="entry name" value="Metal-dependent hydrolases"/>
    <property type="match status" value="1"/>
</dbReference>
<evidence type="ECO:0000256" key="1">
    <source>
        <dbReference type="ARBA" id="ARBA00022975"/>
    </source>
</evidence>
<dbReference type="CDD" id="cd01317">
    <property type="entry name" value="DHOase_IIa"/>
    <property type="match status" value="1"/>
</dbReference>
<evidence type="ECO:0000313" key="3">
    <source>
        <dbReference type="EMBL" id="RNI35232.1"/>
    </source>
</evidence>
<evidence type="ECO:0000259" key="2">
    <source>
        <dbReference type="Pfam" id="PF12890"/>
    </source>
</evidence>
<dbReference type="InterPro" id="IPR011059">
    <property type="entry name" value="Metal-dep_hydrolase_composite"/>
</dbReference>
<organism evidence="3 4">
    <name type="scientific">Hanamia caeni</name>
    <dbReference type="NCBI Taxonomy" id="2294116"/>
    <lineage>
        <taxon>Bacteria</taxon>
        <taxon>Pseudomonadati</taxon>
        <taxon>Bacteroidota</taxon>
        <taxon>Chitinophagia</taxon>
        <taxon>Chitinophagales</taxon>
        <taxon>Chitinophagaceae</taxon>
        <taxon>Hanamia</taxon>
    </lineage>
</organism>
<dbReference type="InterPro" id="IPR024403">
    <property type="entry name" value="DHOase_cat"/>
</dbReference>
<dbReference type="Gene3D" id="2.30.40.10">
    <property type="entry name" value="Urease, subunit C, domain 1"/>
    <property type="match status" value="1"/>
</dbReference>